<dbReference type="AlphaFoldDB" id="A0A4Y7TW60"/>
<feature type="compositionally biased region" description="Polar residues" evidence="1">
    <location>
        <begin position="76"/>
        <end position="89"/>
    </location>
</feature>
<keyword evidence="3" id="KW-1185">Reference proteome</keyword>
<dbReference type="Proteomes" id="UP000298030">
    <property type="component" value="Unassembled WGS sequence"/>
</dbReference>
<evidence type="ECO:0000313" key="2">
    <source>
        <dbReference type="EMBL" id="TEB37809.1"/>
    </source>
</evidence>
<feature type="region of interest" description="Disordered" evidence="1">
    <location>
        <begin position="1"/>
        <end position="144"/>
    </location>
</feature>
<reference evidence="2 3" key="1">
    <citation type="journal article" date="2019" name="Nat. Ecol. Evol.">
        <title>Megaphylogeny resolves global patterns of mushroom evolution.</title>
        <authorList>
            <person name="Varga T."/>
            <person name="Krizsan K."/>
            <person name="Foldi C."/>
            <person name="Dima B."/>
            <person name="Sanchez-Garcia M."/>
            <person name="Sanchez-Ramirez S."/>
            <person name="Szollosi G.J."/>
            <person name="Szarkandi J.G."/>
            <person name="Papp V."/>
            <person name="Albert L."/>
            <person name="Andreopoulos W."/>
            <person name="Angelini C."/>
            <person name="Antonin V."/>
            <person name="Barry K.W."/>
            <person name="Bougher N.L."/>
            <person name="Buchanan P."/>
            <person name="Buyck B."/>
            <person name="Bense V."/>
            <person name="Catcheside P."/>
            <person name="Chovatia M."/>
            <person name="Cooper J."/>
            <person name="Damon W."/>
            <person name="Desjardin D."/>
            <person name="Finy P."/>
            <person name="Geml J."/>
            <person name="Haridas S."/>
            <person name="Hughes K."/>
            <person name="Justo A."/>
            <person name="Karasinski D."/>
            <person name="Kautmanova I."/>
            <person name="Kiss B."/>
            <person name="Kocsube S."/>
            <person name="Kotiranta H."/>
            <person name="LaButti K.M."/>
            <person name="Lechner B.E."/>
            <person name="Liimatainen K."/>
            <person name="Lipzen A."/>
            <person name="Lukacs Z."/>
            <person name="Mihaltcheva S."/>
            <person name="Morgado L.N."/>
            <person name="Niskanen T."/>
            <person name="Noordeloos M.E."/>
            <person name="Ohm R.A."/>
            <person name="Ortiz-Santana B."/>
            <person name="Ovrebo C."/>
            <person name="Racz N."/>
            <person name="Riley R."/>
            <person name="Savchenko A."/>
            <person name="Shiryaev A."/>
            <person name="Soop K."/>
            <person name="Spirin V."/>
            <person name="Szebenyi C."/>
            <person name="Tomsovsky M."/>
            <person name="Tulloss R.E."/>
            <person name="Uehling J."/>
            <person name="Grigoriev I.V."/>
            <person name="Vagvolgyi C."/>
            <person name="Papp T."/>
            <person name="Martin F.M."/>
            <person name="Miettinen O."/>
            <person name="Hibbett D.S."/>
            <person name="Nagy L.G."/>
        </authorList>
    </citation>
    <scope>NUCLEOTIDE SEQUENCE [LARGE SCALE GENOMIC DNA]</scope>
    <source>
        <strain evidence="2 3">FP101781</strain>
    </source>
</reference>
<comment type="caution">
    <text evidence="2">The sequence shown here is derived from an EMBL/GenBank/DDBJ whole genome shotgun (WGS) entry which is preliminary data.</text>
</comment>
<evidence type="ECO:0000256" key="1">
    <source>
        <dbReference type="SAM" id="MobiDB-lite"/>
    </source>
</evidence>
<evidence type="ECO:0000313" key="3">
    <source>
        <dbReference type="Proteomes" id="UP000298030"/>
    </source>
</evidence>
<protein>
    <submittedName>
        <fullName evidence="2">Uncharacterized protein</fullName>
    </submittedName>
</protein>
<dbReference type="EMBL" id="QPFP01000003">
    <property type="protein sequence ID" value="TEB37809.1"/>
    <property type="molecule type" value="Genomic_DNA"/>
</dbReference>
<accession>A0A4Y7TW60</accession>
<proteinExistence type="predicted"/>
<feature type="compositionally biased region" description="Polar residues" evidence="1">
    <location>
        <begin position="13"/>
        <end position="42"/>
    </location>
</feature>
<organism evidence="2 3">
    <name type="scientific">Coprinellus micaceus</name>
    <name type="common">Glistening ink-cap mushroom</name>
    <name type="synonym">Coprinus micaceus</name>
    <dbReference type="NCBI Taxonomy" id="71717"/>
    <lineage>
        <taxon>Eukaryota</taxon>
        <taxon>Fungi</taxon>
        <taxon>Dikarya</taxon>
        <taxon>Basidiomycota</taxon>
        <taxon>Agaricomycotina</taxon>
        <taxon>Agaricomycetes</taxon>
        <taxon>Agaricomycetidae</taxon>
        <taxon>Agaricales</taxon>
        <taxon>Agaricineae</taxon>
        <taxon>Psathyrellaceae</taxon>
        <taxon>Coprinellus</taxon>
    </lineage>
</organism>
<gene>
    <name evidence="2" type="ORF">FA13DRAFT_1725450</name>
</gene>
<name>A0A4Y7TW60_COPMI</name>
<sequence>MSEYPKLPGVPPGSSSHLSETLPTELASPQTHRAFATQSTLRPPNHDAPILEPDFDPRVQPQGHGVHSTVHPMNVSIPSTANATPSPSKLSEPEVINVDSDDEETSAEDQAMAGNTLPITQTAPNYEGLMRFGDSSPRTPTCPMPVTFLRQG</sequence>